<feature type="chain" id="PRO_5037340565" evidence="3">
    <location>
        <begin position="22"/>
        <end position="195"/>
    </location>
</feature>
<comment type="similarity">
    <text evidence="2">Belongs to the virb1 family.</text>
</comment>
<keyword evidence="3" id="KW-0732">Signal</keyword>
<dbReference type="Gene3D" id="1.10.530.10">
    <property type="match status" value="1"/>
</dbReference>
<dbReference type="SUPFAM" id="SSF53955">
    <property type="entry name" value="Lysozyme-like"/>
    <property type="match status" value="1"/>
</dbReference>
<evidence type="ECO:0000256" key="1">
    <source>
        <dbReference type="ARBA" id="ARBA00007734"/>
    </source>
</evidence>
<evidence type="ECO:0000256" key="2">
    <source>
        <dbReference type="ARBA" id="ARBA00009387"/>
    </source>
</evidence>
<accession>A0A916VQQ3</accession>
<dbReference type="Pfam" id="PF01464">
    <property type="entry name" value="SLT"/>
    <property type="match status" value="1"/>
</dbReference>
<dbReference type="AlphaFoldDB" id="A0A916VQQ3"/>
<evidence type="ECO:0000313" key="6">
    <source>
        <dbReference type="Proteomes" id="UP000628017"/>
    </source>
</evidence>
<comment type="similarity">
    <text evidence="1">Belongs to the transglycosylase Slt family.</text>
</comment>
<dbReference type="PANTHER" id="PTHR37423">
    <property type="entry name" value="SOLUBLE LYTIC MUREIN TRANSGLYCOSYLASE-RELATED"/>
    <property type="match status" value="1"/>
</dbReference>
<keyword evidence="6" id="KW-1185">Reference proteome</keyword>
<dbReference type="RefSeq" id="WP_229678500.1">
    <property type="nucleotide sequence ID" value="NZ_BMKA01000002.1"/>
</dbReference>
<reference evidence="5" key="2">
    <citation type="submission" date="2020-09" db="EMBL/GenBank/DDBJ databases">
        <authorList>
            <person name="Sun Q."/>
            <person name="Zhou Y."/>
        </authorList>
    </citation>
    <scope>NUCLEOTIDE SEQUENCE</scope>
    <source>
        <strain evidence="5">CGMCC 1.15880</strain>
    </source>
</reference>
<proteinExistence type="inferred from homology"/>
<dbReference type="Proteomes" id="UP000628017">
    <property type="component" value="Unassembled WGS sequence"/>
</dbReference>
<dbReference type="EMBL" id="BMKA01000002">
    <property type="protein sequence ID" value="GGA19057.1"/>
    <property type="molecule type" value="Genomic_DNA"/>
</dbReference>
<comment type="caution">
    <text evidence="5">The sequence shown here is derived from an EMBL/GenBank/DDBJ whole genome shotgun (WGS) entry which is preliminary data.</text>
</comment>
<reference evidence="5" key="1">
    <citation type="journal article" date="2014" name="Int. J. Syst. Evol. Microbiol.">
        <title>Complete genome sequence of Corynebacterium casei LMG S-19264T (=DSM 44701T), isolated from a smear-ripened cheese.</title>
        <authorList>
            <consortium name="US DOE Joint Genome Institute (JGI-PGF)"/>
            <person name="Walter F."/>
            <person name="Albersmeier A."/>
            <person name="Kalinowski J."/>
            <person name="Ruckert C."/>
        </authorList>
    </citation>
    <scope>NUCLEOTIDE SEQUENCE</scope>
    <source>
        <strain evidence="5">CGMCC 1.15880</strain>
    </source>
</reference>
<feature type="domain" description="Transglycosylase SLT" evidence="4">
    <location>
        <begin position="83"/>
        <end position="188"/>
    </location>
</feature>
<name>A0A916VQQ3_9RHOB</name>
<dbReference type="CDD" id="cd00254">
    <property type="entry name" value="LT-like"/>
    <property type="match status" value="1"/>
</dbReference>
<dbReference type="InterPro" id="IPR008258">
    <property type="entry name" value="Transglycosylase_SLT_dom_1"/>
</dbReference>
<gene>
    <name evidence="5" type="ORF">GCM10011498_19810</name>
</gene>
<organism evidence="5 6">
    <name type="scientific">Neptunicoccus cionae</name>
    <dbReference type="NCBI Taxonomy" id="2035344"/>
    <lineage>
        <taxon>Bacteria</taxon>
        <taxon>Pseudomonadati</taxon>
        <taxon>Pseudomonadota</taxon>
        <taxon>Alphaproteobacteria</taxon>
        <taxon>Rhodobacterales</taxon>
        <taxon>Paracoccaceae</taxon>
        <taxon>Neptunicoccus</taxon>
    </lineage>
</organism>
<protein>
    <submittedName>
        <fullName evidence="5">Lytic transglycosylase</fullName>
    </submittedName>
</protein>
<evidence type="ECO:0000256" key="3">
    <source>
        <dbReference type="SAM" id="SignalP"/>
    </source>
</evidence>
<sequence>MKQIQKLGICLALMMPAPAIAQDTFGLSKTRYALYQSQINVLERRGILKPAAEAKKAPVVQEVIVSTKGKLRGRHMAVYLSSAKEAARRHNVPESLFLRLIQQESAWNKNARSPVGAIGLAQLMPGTARELGVNPNDPHANLEGGARYLSEQYKRFGSWRLALAAYNAGPGAVKKYNGIPPYKETQNYVRKILGG</sequence>
<dbReference type="InterPro" id="IPR023346">
    <property type="entry name" value="Lysozyme-like_dom_sf"/>
</dbReference>
<evidence type="ECO:0000259" key="4">
    <source>
        <dbReference type="Pfam" id="PF01464"/>
    </source>
</evidence>
<evidence type="ECO:0000313" key="5">
    <source>
        <dbReference type="EMBL" id="GGA19057.1"/>
    </source>
</evidence>
<feature type="signal peptide" evidence="3">
    <location>
        <begin position="1"/>
        <end position="21"/>
    </location>
</feature>
<dbReference type="PANTHER" id="PTHR37423:SF2">
    <property type="entry name" value="MEMBRANE-BOUND LYTIC MUREIN TRANSGLYCOSYLASE C"/>
    <property type="match status" value="1"/>
</dbReference>